<dbReference type="Gene3D" id="3.40.50.150">
    <property type="entry name" value="Vaccinia Virus protein VP39"/>
    <property type="match status" value="1"/>
</dbReference>
<reference evidence="5 6" key="1">
    <citation type="submission" date="2013-03" db="EMBL/GenBank/DDBJ databases">
        <title>The Genome Sequence of Capronia epimyces CBS 606.96.</title>
        <authorList>
            <consortium name="The Broad Institute Genomics Platform"/>
            <person name="Cuomo C."/>
            <person name="de Hoog S."/>
            <person name="Gorbushina A."/>
            <person name="Walker B."/>
            <person name="Young S.K."/>
            <person name="Zeng Q."/>
            <person name="Gargeya S."/>
            <person name="Fitzgerald M."/>
            <person name="Haas B."/>
            <person name="Abouelleil A."/>
            <person name="Allen A.W."/>
            <person name="Alvarado L."/>
            <person name="Arachchi H.M."/>
            <person name="Berlin A.M."/>
            <person name="Chapman S.B."/>
            <person name="Gainer-Dewar J."/>
            <person name="Goldberg J."/>
            <person name="Griggs A."/>
            <person name="Gujja S."/>
            <person name="Hansen M."/>
            <person name="Howarth C."/>
            <person name="Imamovic A."/>
            <person name="Ireland A."/>
            <person name="Larimer J."/>
            <person name="McCowan C."/>
            <person name="Murphy C."/>
            <person name="Pearson M."/>
            <person name="Poon T.W."/>
            <person name="Priest M."/>
            <person name="Roberts A."/>
            <person name="Saif S."/>
            <person name="Shea T."/>
            <person name="Sisk P."/>
            <person name="Sykes S."/>
            <person name="Wortman J."/>
            <person name="Nusbaum C."/>
            <person name="Birren B."/>
        </authorList>
    </citation>
    <scope>NUCLEOTIDE SEQUENCE [LARGE SCALE GENOMIC DNA]</scope>
    <source>
        <strain evidence="5 6">CBS 606.96</strain>
    </source>
</reference>
<gene>
    <name evidence="5" type="ORF">A1O3_00770</name>
</gene>
<dbReference type="InterPro" id="IPR051128">
    <property type="entry name" value="EgtD_Methyltrsf_superfamily"/>
</dbReference>
<evidence type="ECO:0000256" key="2">
    <source>
        <dbReference type="ARBA" id="ARBA00022679"/>
    </source>
</evidence>
<dbReference type="Pfam" id="PF10017">
    <property type="entry name" value="Methyltransf_33"/>
    <property type="match status" value="1"/>
</dbReference>
<evidence type="ECO:0000259" key="4">
    <source>
        <dbReference type="Pfam" id="PF10017"/>
    </source>
</evidence>
<dbReference type="GO" id="GO:0008168">
    <property type="term" value="F:methyltransferase activity"/>
    <property type="evidence" value="ECO:0007669"/>
    <property type="project" value="UniProtKB-KW"/>
</dbReference>
<keyword evidence="1" id="KW-0489">Methyltransferase</keyword>
<dbReference type="GeneID" id="19164910"/>
<dbReference type="InterPro" id="IPR029063">
    <property type="entry name" value="SAM-dependent_MTases_sf"/>
</dbReference>
<dbReference type="InterPro" id="IPR019257">
    <property type="entry name" value="MeTrfase_dom"/>
</dbReference>
<organism evidence="5 6">
    <name type="scientific">Capronia epimyces CBS 606.96</name>
    <dbReference type="NCBI Taxonomy" id="1182542"/>
    <lineage>
        <taxon>Eukaryota</taxon>
        <taxon>Fungi</taxon>
        <taxon>Dikarya</taxon>
        <taxon>Ascomycota</taxon>
        <taxon>Pezizomycotina</taxon>
        <taxon>Eurotiomycetes</taxon>
        <taxon>Chaetothyriomycetidae</taxon>
        <taxon>Chaetothyriales</taxon>
        <taxon>Herpotrichiellaceae</taxon>
        <taxon>Capronia</taxon>
    </lineage>
</organism>
<comment type="caution">
    <text evidence="5">The sequence shown here is derived from an EMBL/GenBank/DDBJ whole genome shotgun (WGS) entry which is preliminary data.</text>
</comment>
<evidence type="ECO:0000313" key="5">
    <source>
        <dbReference type="EMBL" id="EXJ92220.1"/>
    </source>
</evidence>
<dbReference type="HOGENOM" id="CLU_049766_0_1_1"/>
<keyword evidence="6" id="KW-1185">Reference proteome</keyword>
<protein>
    <recommendedName>
        <fullName evidence="4">Histidine-specific methyltransferase SAM-dependent domain-containing protein</fullName>
    </recommendedName>
</protein>
<dbReference type="EMBL" id="AMGY01000001">
    <property type="protein sequence ID" value="EXJ92220.1"/>
    <property type="molecule type" value="Genomic_DNA"/>
</dbReference>
<dbReference type="GO" id="GO:0032259">
    <property type="term" value="P:methylation"/>
    <property type="evidence" value="ECO:0007669"/>
    <property type="project" value="UniProtKB-KW"/>
</dbReference>
<dbReference type="Proteomes" id="UP000019478">
    <property type="component" value="Unassembled WGS sequence"/>
</dbReference>
<feature type="domain" description="Histidine-specific methyltransferase SAM-dependent" evidence="4">
    <location>
        <begin position="59"/>
        <end position="344"/>
    </location>
</feature>
<feature type="region of interest" description="Disordered" evidence="3">
    <location>
        <begin position="1"/>
        <end position="20"/>
    </location>
</feature>
<evidence type="ECO:0000256" key="1">
    <source>
        <dbReference type="ARBA" id="ARBA00022603"/>
    </source>
</evidence>
<dbReference type="AlphaFoldDB" id="W9YRC0"/>
<dbReference type="STRING" id="1182542.W9YRC0"/>
<dbReference type="InterPro" id="IPR017805">
    <property type="entry name" value="SAM_MeTrfase_EasF-type_put"/>
</dbReference>
<dbReference type="eggNOG" id="ENOG502SNB7">
    <property type="taxonomic scope" value="Eukaryota"/>
</dbReference>
<dbReference type="PANTHER" id="PTHR43397:SF1">
    <property type="entry name" value="ERGOTHIONEINE BIOSYNTHESIS PROTEIN 1"/>
    <property type="match status" value="1"/>
</dbReference>
<dbReference type="RefSeq" id="XP_007729110.1">
    <property type="nucleotide sequence ID" value="XM_007730920.1"/>
</dbReference>
<sequence length="350" mass="39591">MDDNDTPVRGSDNMVSQPSQNANSYDIIDIGGSKLRDYLLAALQRDFLNKKDPEVPYVSDIFTSSDEGLELWSTITSLPTWYQTREEIDLLRRWGPDIAKHVRPGTSLVDLGSGDVKKITPLLECLEAQEFGVTYYCVDLSRASIAHGLETLSARRYRHITLVGLWGTFDAAKLYLDQIASPRFLASLGAEIGNDTFDSARADLASWAAKMRPGDQLLLGLDGTRDKTKIWKSYHHSDVHRFIRTGMASVNATLPSPWFRDEDWVLDGEIRTYPEEFSHRFFFTALRPVSCPEAGVSFSPGDRFECCESHRKTPAEMRVIFKACGLNEIQFWKSPVGDMYEYLLVLQDEP</sequence>
<proteinExistence type="predicted"/>
<keyword evidence="2" id="KW-0808">Transferase</keyword>
<dbReference type="PANTHER" id="PTHR43397">
    <property type="entry name" value="ERGOTHIONEINE BIOSYNTHESIS PROTEIN 1"/>
    <property type="match status" value="1"/>
</dbReference>
<evidence type="ECO:0000313" key="6">
    <source>
        <dbReference type="Proteomes" id="UP000019478"/>
    </source>
</evidence>
<dbReference type="NCBIfam" id="TIGR03439">
    <property type="entry name" value="methyl_EasF"/>
    <property type="match status" value="1"/>
</dbReference>
<accession>W9YRC0</accession>
<name>W9YRC0_9EURO</name>
<dbReference type="OrthoDB" id="659at2759"/>
<evidence type="ECO:0000256" key="3">
    <source>
        <dbReference type="SAM" id="MobiDB-lite"/>
    </source>
</evidence>